<sequence>MEMAKHLLNTNQIIDYGILIGSVLILGYSLYYLSTNNYTAIPSTNVEGLTNEEIENILNENMQPVLNGNIDNIITESDFDTDSEYLTQSTLDNDSAWDSDSSSDSENILNPDIFYMPDVDFNVCPIQELKLFEFNSLYAKEIEEHGLDDEEIMEFLAMFSDDQLATNWINELFELALSLL</sequence>
<keyword evidence="2" id="KW-0496">Mitochondrion</keyword>
<geneLocation type="mitochondrion" evidence="2"/>
<proteinExistence type="predicted"/>
<keyword evidence="1" id="KW-1133">Transmembrane helix</keyword>
<name>A0A2Z4M900_9AGAM</name>
<protein>
    <submittedName>
        <fullName evidence="2">Uncharacterized protein</fullName>
    </submittedName>
</protein>
<dbReference type="RefSeq" id="YP_009498183.1">
    <property type="nucleotide sequence ID" value="NC_038055.1"/>
</dbReference>
<gene>
    <name evidence="2" type="primary">orf180</name>
</gene>
<organism evidence="2">
    <name type="scientific">Lactarius deliciosus</name>
    <dbReference type="NCBI Taxonomy" id="55514"/>
    <lineage>
        <taxon>Eukaryota</taxon>
        <taxon>Fungi</taxon>
        <taxon>Dikarya</taxon>
        <taxon>Basidiomycota</taxon>
        <taxon>Agaricomycotina</taxon>
        <taxon>Agaricomycetes</taxon>
        <taxon>Russulales</taxon>
        <taxon>Russulaceae</taxon>
        <taxon>Lactarius</taxon>
    </lineage>
</organism>
<dbReference type="AlphaFoldDB" id="A0A2Z4M900"/>
<dbReference type="GeneID" id="37500568"/>
<evidence type="ECO:0000256" key="1">
    <source>
        <dbReference type="SAM" id="Phobius"/>
    </source>
</evidence>
<keyword evidence="1" id="KW-0812">Transmembrane</keyword>
<evidence type="ECO:0000313" key="2">
    <source>
        <dbReference type="EMBL" id="AWX52969.1"/>
    </source>
</evidence>
<keyword evidence="1" id="KW-0472">Membrane</keyword>
<feature type="transmembrane region" description="Helical" evidence="1">
    <location>
        <begin position="12"/>
        <end position="33"/>
    </location>
</feature>
<reference evidence="2" key="1">
    <citation type="journal article" date="2019" name="Int. J. Biol. Macromol.">
        <title>Characterization and comparative analysis of six complete mitochondrial genomes from ectomycorrhizal fungi of the Lactarius genus and phylogenetic analysis of the Agaricomycetes.</title>
        <authorList>
            <person name="Li Q."/>
            <person name="Wang Q."/>
            <person name="Jin X."/>
            <person name="Chen Z."/>
            <person name="Xiong C."/>
            <person name="Li P."/>
            <person name="Liu Q."/>
            <person name="Huang W."/>
        </authorList>
    </citation>
    <scope>NUCLEOTIDE SEQUENCE</scope>
</reference>
<accession>A0A2Z4M900</accession>
<dbReference type="EMBL" id="MH319478">
    <property type="protein sequence ID" value="AWX52969.1"/>
    <property type="molecule type" value="Genomic_DNA"/>
</dbReference>